<feature type="signal peptide" evidence="1">
    <location>
        <begin position="1"/>
        <end position="23"/>
    </location>
</feature>
<organism evidence="2 3">
    <name type="scientific">Schizophyllum amplum</name>
    <dbReference type="NCBI Taxonomy" id="97359"/>
    <lineage>
        <taxon>Eukaryota</taxon>
        <taxon>Fungi</taxon>
        <taxon>Dikarya</taxon>
        <taxon>Basidiomycota</taxon>
        <taxon>Agaricomycotina</taxon>
        <taxon>Agaricomycetes</taxon>
        <taxon>Agaricomycetidae</taxon>
        <taxon>Agaricales</taxon>
        <taxon>Schizophyllaceae</taxon>
        <taxon>Schizophyllum</taxon>
    </lineage>
</organism>
<accession>A0A550CW25</accession>
<gene>
    <name evidence="2" type="ORF">BD626DRAFT_472569</name>
</gene>
<sequence>MAMIVIMLLQGANLVYTPQFAVSSPPEHGFAFTYVRVMTCGAPLSMHSCPHHAPSGHPGRCTAFPPWVPHSPPKEAHHPGPLFHEASV</sequence>
<dbReference type="EMBL" id="VDMD01000001">
    <property type="protein sequence ID" value="TRM68989.1"/>
    <property type="molecule type" value="Genomic_DNA"/>
</dbReference>
<dbReference type="AlphaFoldDB" id="A0A550CW25"/>
<evidence type="ECO:0000256" key="1">
    <source>
        <dbReference type="SAM" id="SignalP"/>
    </source>
</evidence>
<evidence type="ECO:0000313" key="3">
    <source>
        <dbReference type="Proteomes" id="UP000320762"/>
    </source>
</evidence>
<keyword evidence="3" id="KW-1185">Reference proteome</keyword>
<keyword evidence="1" id="KW-0732">Signal</keyword>
<feature type="chain" id="PRO_5021835478" description="Secreted protein" evidence="1">
    <location>
        <begin position="24"/>
        <end position="88"/>
    </location>
</feature>
<comment type="caution">
    <text evidence="2">The sequence shown here is derived from an EMBL/GenBank/DDBJ whole genome shotgun (WGS) entry which is preliminary data.</text>
</comment>
<name>A0A550CW25_9AGAR</name>
<protein>
    <recommendedName>
        <fullName evidence="4">Secreted protein</fullName>
    </recommendedName>
</protein>
<proteinExistence type="predicted"/>
<dbReference type="Proteomes" id="UP000320762">
    <property type="component" value="Unassembled WGS sequence"/>
</dbReference>
<reference evidence="2 3" key="1">
    <citation type="journal article" date="2019" name="New Phytol.">
        <title>Comparative genomics reveals unique wood-decay strategies and fruiting body development in the Schizophyllaceae.</title>
        <authorList>
            <person name="Almasi E."/>
            <person name="Sahu N."/>
            <person name="Krizsan K."/>
            <person name="Balint B."/>
            <person name="Kovacs G.M."/>
            <person name="Kiss B."/>
            <person name="Cseklye J."/>
            <person name="Drula E."/>
            <person name="Henrissat B."/>
            <person name="Nagy I."/>
            <person name="Chovatia M."/>
            <person name="Adam C."/>
            <person name="LaButti K."/>
            <person name="Lipzen A."/>
            <person name="Riley R."/>
            <person name="Grigoriev I.V."/>
            <person name="Nagy L.G."/>
        </authorList>
    </citation>
    <scope>NUCLEOTIDE SEQUENCE [LARGE SCALE GENOMIC DNA]</scope>
    <source>
        <strain evidence="2 3">NL-1724</strain>
    </source>
</reference>
<evidence type="ECO:0000313" key="2">
    <source>
        <dbReference type="EMBL" id="TRM68989.1"/>
    </source>
</evidence>
<evidence type="ECO:0008006" key="4">
    <source>
        <dbReference type="Google" id="ProtNLM"/>
    </source>
</evidence>